<accession>A0A0S1SL81</accession>
<dbReference type="InterPro" id="IPR029044">
    <property type="entry name" value="Nucleotide-diphossugar_trans"/>
</dbReference>
<evidence type="ECO:0000259" key="1">
    <source>
        <dbReference type="Pfam" id="PF00483"/>
    </source>
</evidence>
<accession>A0A0S1SA33</accession>
<dbReference type="STRING" id="1735162.PeribacterB2_0078"/>
<proteinExistence type="predicted"/>
<dbReference type="Pfam" id="PF00483">
    <property type="entry name" value="NTP_transferase"/>
    <property type="match status" value="1"/>
</dbReference>
<dbReference type="EMBL" id="CP013065">
    <property type="protein sequence ID" value="ALM12781.1"/>
    <property type="molecule type" value="Genomic_DNA"/>
</dbReference>
<name>A0A0S1SL81_9BACT</name>
<dbReference type="AlphaFoldDB" id="A0A0S1SL81"/>
<dbReference type="GO" id="GO:0047343">
    <property type="term" value="F:glucose-1-phosphate cytidylyltransferase activity"/>
    <property type="evidence" value="ECO:0007669"/>
    <property type="project" value="InterPro"/>
</dbReference>
<dbReference type="NCBIfam" id="TIGR02623">
    <property type="entry name" value="G1P_cyt_trans"/>
    <property type="match status" value="1"/>
</dbReference>
<gene>
    <name evidence="2" type="ORF">PeribacterD1_0078</name>
</gene>
<dbReference type="PANTHER" id="PTHR47183:SF1">
    <property type="entry name" value="GLUCOSE-1-PHOSPHATE CYTIDYLYLTRANSFERASE"/>
    <property type="match status" value="1"/>
</dbReference>
<evidence type="ECO:0000313" key="2">
    <source>
        <dbReference type="EMBL" id="ALM12781.1"/>
    </source>
</evidence>
<dbReference type="CDD" id="cd02524">
    <property type="entry name" value="G1P_cytidylyltransferase"/>
    <property type="match status" value="1"/>
</dbReference>
<evidence type="ECO:0000313" key="3">
    <source>
        <dbReference type="Proteomes" id="UP000069135"/>
    </source>
</evidence>
<dbReference type="InterPro" id="IPR005835">
    <property type="entry name" value="NTP_transferase_dom"/>
</dbReference>
<keyword evidence="2" id="KW-0808">Transferase</keyword>
<dbReference type="KEGG" id="prf:PeribacterA2_0078"/>
<dbReference type="PANTHER" id="PTHR47183">
    <property type="entry name" value="GLUCOSE-1-PHOSPHATE CYTIDYLYLTRANSFERASE-RELATED"/>
    <property type="match status" value="1"/>
</dbReference>
<dbReference type="GO" id="GO:0009243">
    <property type="term" value="P:O antigen biosynthetic process"/>
    <property type="evidence" value="ECO:0007669"/>
    <property type="project" value="InterPro"/>
</dbReference>
<accession>A0A0S1SMR5</accession>
<keyword evidence="2" id="KW-0548">Nucleotidyltransferase</keyword>
<organism evidence="2 3">
    <name type="scientific">Candidatus Peribacter riflensis</name>
    <dbReference type="NCBI Taxonomy" id="1735162"/>
    <lineage>
        <taxon>Bacteria</taxon>
        <taxon>Candidatus Peregrinibacteriota</taxon>
        <taxon>Candidatus Peribacteria</taxon>
        <taxon>Candidatus Peribacterales</taxon>
        <taxon>Candidatus Peribacteraceae</taxon>
        <taxon>Candidatus Peribacter</taxon>
    </lineage>
</organism>
<dbReference type="Proteomes" id="UP000069135">
    <property type="component" value="Chromosome"/>
</dbReference>
<reference evidence="2 3" key="2">
    <citation type="journal article" date="2016" name="PeerJ">
        <title>Analysis of five complete genome sequences for members of the class Peribacteria in the recently recognized Peregrinibacteria bacterial phylum.</title>
        <authorList>
            <person name="Anantharaman K."/>
            <person name="Brown C.T."/>
            <person name="Burstein D."/>
            <person name="Castelle C.J."/>
            <person name="Probst A.J."/>
            <person name="Thomas B.C."/>
            <person name="Williams K.H."/>
            <person name="Banfield J.F."/>
        </authorList>
    </citation>
    <scope>NUCLEOTIDE SEQUENCE [LARGE SCALE GENOMIC DNA]</scope>
    <source>
        <strain evidence="2">RIFOXYD1_FULL_PER-ii_59_16</strain>
    </source>
</reference>
<accession>A0A0S1SN04</accession>
<feature type="domain" description="Nucleotidyl transferase" evidence="1">
    <location>
        <begin position="4"/>
        <end position="227"/>
    </location>
</feature>
<accession>A0A0S1SU09</accession>
<dbReference type="InterPro" id="IPR046981">
    <property type="entry name" value="G1P_cyt_trans"/>
</dbReference>
<dbReference type="InterPro" id="IPR013446">
    <property type="entry name" value="G1P_cyt_trans-like"/>
</dbReference>
<sequence length="274" mass="31486">MKIVLLCGGKGTRLREETEFRPKPMVPIGGKPILWHIMKTFGFHGFSDFVCCLGYRGEIIKDYFLNYESMNSDFTITLDRKKPIDYHGKPNERHFQVTLAETGADNNSGSRVKQIEKYVDDGDDIFMVTYGDGVADIDIPKLLAFHRSHGKLATVTTVNPASRFALIQFDESGKVVTYKEKPKMHSWISVGYFVFDKRVFDYLSDAPESMLEKEPLERLAQEGQLMAYKHDGFFYAMDTFRDFTFLNDLWNQSNAPWAVWDQERHGSSTLDVSL</sequence>
<dbReference type="Gene3D" id="3.90.550.10">
    <property type="entry name" value="Spore Coat Polysaccharide Biosynthesis Protein SpsA, Chain A"/>
    <property type="match status" value="1"/>
</dbReference>
<dbReference type="SUPFAM" id="SSF53448">
    <property type="entry name" value="Nucleotide-diphospho-sugar transferases"/>
    <property type="match status" value="1"/>
</dbReference>
<protein>
    <submittedName>
        <fullName evidence="2">Glucose-1-phosphate cytidylyltransferase</fullName>
    </submittedName>
</protein>
<reference evidence="3" key="1">
    <citation type="submission" date="2015-10" db="EMBL/GenBank/DDBJ databases">
        <title>Analysis of five complete genome sequences for members of the class Peribacteria in the recently recognized Peregrinibacteria bacterial phylum.</title>
        <authorList>
            <person name="Anantharaman K."/>
            <person name="Brown C.T."/>
            <person name="Burstein D."/>
            <person name="Castelle C.J."/>
            <person name="Probst A.J."/>
            <person name="Thomas B.C."/>
            <person name="Williams K.H."/>
            <person name="Banfield J.F."/>
        </authorList>
    </citation>
    <scope>NUCLEOTIDE SEQUENCE [LARGE SCALE GENOMIC DNA]</scope>
</reference>
<dbReference type="PATRIC" id="fig|1735161.3.peg.76"/>